<dbReference type="InterPro" id="IPR000157">
    <property type="entry name" value="TIR_dom"/>
</dbReference>
<feature type="region of interest" description="Disordered" evidence="1">
    <location>
        <begin position="966"/>
        <end position="992"/>
    </location>
</feature>
<comment type="caution">
    <text evidence="3">The sequence shown here is derived from an EMBL/GenBank/DDBJ whole genome shotgun (WGS) entry which is preliminary data.</text>
</comment>
<name>A0AB34J4V3_PRYPA</name>
<gene>
    <name evidence="3" type="ORF">AB1Y20_005630</name>
</gene>
<dbReference type="AlphaFoldDB" id="A0AB34J4V3"/>
<proteinExistence type="predicted"/>
<reference evidence="3 4" key="1">
    <citation type="journal article" date="2024" name="Science">
        <title>Giant polyketide synthase enzymes in the biosynthesis of giant marine polyether toxins.</title>
        <authorList>
            <person name="Fallon T.R."/>
            <person name="Shende V.V."/>
            <person name="Wierzbicki I.H."/>
            <person name="Pendleton A.L."/>
            <person name="Watervoot N.F."/>
            <person name="Auber R.P."/>
            <person name="Gonzalez D.J."/>
            <person name="Wisecaver J.H."/>
            <person name="Moore B.S."/>
        </authorList>
    </citation>
    <scope>NUCLEOTIDE SEQUENCE [LARGE SCALE GENOMIC DNA]</scope>
    <source>
        <strain evidence="3 4">12B1</strain>
    </source>
</reference>
<feature type="domain" description="TIR" evidence="2">
    <location>
        <begin position="821"/>
        <end position="915"/>
    </location>
</feature>
<dbReference type="EMBL" id="JBGBPQ010000013">
    <property type="protein sequence ID" value="KAL1512372.1"/>
    <property type="molecule type" value="Genomic_DNA"/>
</dbReference>
<evidence type="ECO:0000313" key="3">
    <source>
        <dbReference type="EMBL" id="KAL1512372.1"/>
    </source>
</evidence>
<sequence length="1056" mass="117814">MGSSIVEDVRGILIAGETPLVNDVPIHQDKLGEYVRTGGQKNGRPAYKKDNNTNHMMWFTYANDDHQPTWYVGKKEEYGEARGWLQVRSDALLPQDIKGHWSVWSGAEKKWKEARDVKCIAVSSTAGVIIHGPTPNNLLQDKLGEYRRVQLRVITERGVYEMVGMPNVMMWYAPGGTWNIGKRDELGQNRGWYQAVSKAISPEGISNWQVWDGANKKWEKAGELEAVSVGSKRIAFTGSTPKSVNEDKLGEYTRKGYWFHDGRAVYECVDAPSRCIWYTTPYWYLGQAEDMGKPQGWLCCKDDASCPELVKSIWRVSDGQQMVDAPEVRCMPVGATTVMVAGDTPNNLNNDKLGEFIRRLGKEVNGRPIYSQVGNDNRMLWYAAGYWYLGKKDELGKSQGWLCVRDPAPAPELVQSTWRVGDGEKLHPAPNVKCAAIGARTIEVLGTPINGLHRDKMGEFRMIAATEVNGKPVYEKDPSITHMVWASNGYWYVGKRDELGKQAGWMQVRDSAPLPEEIVGVWQIWNQGDKRWIPSENVKVTAVGNERVDIKGAMPASCSIHQDKLGTFRRLRGQETNGYAVYQRRNDDVMLWQASGGWWIGPASSLGKNTGYWRNIDSARVPENIKNVWEVGDGSAWHRAEAVHCTEHVRTRLCLRGATPEERHQDKLGTYVLCDGELINDRVCYEQLANPSRMIWFLTPYWYVGKRAEKALGQGWLQVRSLAHVPEQITSPWSVWHSTQKTWLEAPELAIYPDESDNGEELPSKLEDAAAIPKALPIARLMVDERVDKGTAVVALPPIPQAHHYDVYITYASAKGGAGRQTNDRAMKINDYLRSRGLVTCFDADDIEGDVIEKVCSGIDEAELVLVCISQEYIDKVGGKNGALDTCKKEFEYAERTKGADKLVAVVTDAAVRNPRDWRGSVGMVLGSRALKDFSMDESDPAWEINLYALYDELVALRGDPYGSLVSRPPAPQPQLERKEIGHSRSPSALASGVPPAVLEMTMAQKVARIKEELSLEPSLPIAKAIAEANSVMGIEPQGPLTKQVESLLTELGVIG</sequence>
<evidence type="ECO:0000259" key="2">
    <source>
        <dbReference type="Pfam" id="PF13676"/>
    </source>
</evidence>
<evidence type="ECO:0000313" key="4">
    <source>
        <dbReference type="Proteomes" id="UP001515480"/>
    </source>
</evidence>
<dbReference type="Proteomes" id="UP001515480">
    <property type="component" value="Unassembled WGS sequence"/>
</dbReference>
<dbReference type="Pfam" id="PF13676">
    <property type="entry name" value="TIR_2"/>
    <property type="match status" value="1"/>
</dbReference>
<accession>A0AB34J4V3</accession>
<protein>
    <recommendedName>
        <fullName evidence="2">TIR domain-containing protein</fullName>
    </recommendedName>
</protein>
<dbReference type="Gene3D" id="3.40.50.10140">
    <property type="entry name" value="Toll/interleukin-1 receptor homology (TIR) domain"/>
    <property type="match status" value="1"/>
</dbReference>
<dbReference type="GO" id="GO:0007165">
    <property type="term" value="P:signal transduction"/>
    <property type="evidence" value="ECO:0007669"/>
    <property type="project" value="InterPro"/>
</dbReference>
<organism evidence="3 4">
    <name type="scientific">Prymnesium parvum</name>
    <name type="common">Toxic golden alga</name>
    <dbReference type="NCBI Taxonomy" id="97485"/>
    <lineage>
        <taxon>Eukaryota</taxon>
        <taxon>Haptista</taxon>
        <taxon>Haptophyta</taxon>
        <taxon>Prymnesiophyceae</taxon>
        <taxon>Prymnesiales</taxon>
        <taxon>Prymnesiaceae</taxon>
        <taxon>Prymnesium</taxon>
    </lineage>
</organism>
<evidence type="ECO:0000256" key="1">
    <source>
        <dbReference type="SAM" id="MobiDB-lite"/>
    </source>
</evidence>
<dbReference type="SUPFAM" id="SSF52200">
    <property type="entry name" value="Toll/Interleukin receptor TIR domain"/>
    <property type="match status" value="1"/>
</dbReference>
<keyword evidence="4" id="KW-1185">Reference proteome</keyword>
<dbReference type="InterPro" id="IPR035897">
    <property type="entry name" value="Toll_tir_struct_dom_sf"/>
</dbReference>